<keyword evidence="14" id="KW-0443">Lipid metabolism</keyword>
<keyword evidence="26" id="KW-1185">Reference proteome</keyword>
<dbReference type="EC" id="2.7.7.41" evidence="6"/>
<evidence type="ECO:0000256" key="1">
    <source>
        <dbReference type="ARBA" id="ARBA00001698"/>
    </source>
</evidence>
<proteinExistence type="inferred from homology"/>
<evidence type="ECO:0000256" key="7">
    <source>
        <dbReference type="ARBA" id="ARBA00019373"/>
    </source>
</evidence>
<accession>A0A926E9K2</accession>
<evidence type="ECO:0000256" key="12">
    <source>
        <dbReference type="ARBA" id="ARBA00022695"/>
    </source>
</evidence>
<evidence type="ECO:0000256" key="18">
    <source>
        <dbReference type="ARBA" id="ARBA00029893"/>
    </source>
</evidence>
<comment type="subcellular location">
    <subcellularLocation>
        <location evidence="2">Cell membrane</location>
        <topology evidence="2">Multi-pass membrane protein</topology>
    </subcellularLocation>
</comment>
<feature type="transmembrane region" description="Helical" evidence="24">
    <location>
        <begin position="176"/>
        <end position="197"/>
    </location>
</feature>
<evidence type="ECO:0000256" key="6">
    <source>
        <dbReference type="ARBA" id="ARBA00012487"/>
    </source>
</evidence>
<evidence type="ECO:0000256" key="19">
    <source>
        <dbReference type="ARBA" id="ARBA00031825"/>
    </source>
</evidence>
<comment type="pathway">
    <text evidence="3">Phospholipid metabolism; CDP-diacylglycerol biosynthesis; CDP-diacylglycerol from sn-glycerol 3-phosphate: step 3/3.</text>
</comment>
<evidence type="ECO:0000256" key="24">
    <source>
        <dbReference type="SAM" id="Phobius"/>
    </source>
</evidence>
<dbReference type="GO" id="GO:0004605">
    <property type="term" value="F:phosphatidate cytidylyltransferase activity"/>
    <property type="evidence" value="ECO:0007669"/>
    <property type="project" value="UniProtKB-EC"/>
</dbReference>
<evidence type="ECO:0000256" key="17">
    <source>
        <dbReference type="ARBA" id="ARBA00023264"/>
    </source>
</evidence>
<evidence type="ECO:0000256" key="11">
    <source>
        <dbReference type="ARBA" id="ARBA00022692"/>
    </source>
</evidence>
<sequence>MKQRLISAGVGLIILAIVLFCYDTIVLNIVISAISTIAVHEVLLATKCTQHKVLTGICLLFAASVPFFKLLIAFKFIAMGCLIFVLTLFLILLRQHESLKIGEVGMAFMVSICIPFSFLSLVNIRDALQNTTLGIFCLILTLAAAWVSDSGAYFVGRAWGKRKLAPKISPKKTVEGAIGGLVTCTVFFVLFGLLYTYLCGALFDIKVAVNYPMLLLLAPIGSLLSIVGDLSASIIKRQCGIKDFGTIMPGHGGIMDRFDSILFVSPMFYVAVQYLTLIRLA</sequence>
<evidence type="ECO:0000256" key="23">
    <source>
        <dbReference type="ARBA" id="ARBA00033406"/>
    </source>
</evidence>
<dbReference type="PANTHER" id="PTHR46382:SF1">
    <property type="entry name" value="PHOSPHATIDATE CYTIDYLYLTRANSFERASE"/>
    <property type="match status" value="1"/>
</dbReference>
<feature type="transmembrane region" description="Helical" evidence="24">
    <location>
        <begin position="104"/>
        <end position="121"/>
    </location>
</feature>
<keyword evidence="13 24" id="KW-1133">Transmembrane helix</keyword>
<dbReference type="PANTHER" id="PTHR46382">
    <property type="entry name" value="PHOSPHATIDATE CYTIDYLYLTRANSFERASE"/>
    <property type="match status" value="1"/>
</dbReference>
<dbReference type="AlphaFoldDB" id="A0A926E9K2"/>
<evidence type="ECO:0000256" key="3">
    <source>
        <dbReference type="ARBA" id="ARBA00005119"/>
    </source>
</evidence>
<keyword evidence="9" id="KW-0444">Lipid biosynthesis</keyword>
<dbReference type="GO" id="GO:0016024">
    <property type="term" value="P:CDP-diacylglycerol biosynthetic process"/>
    <property type="evidence" value="ECO:0007669"/>
    <property type="project" value="TreeGrafter"/>
</dbReference>
<comment type="catalytic activity">
    <reaction evidence="1">
        <text>a 1,2-diacyl-sn-glycero-3-phosphate + CTP + H(+) = a CDP-1,2-diacyl-sn-glycerol + diphosphate</text>
        <dbReference type="Rhea" id="RHEA:16229"/>
        <dbReference type="ChEBI" id="CHEBI:15378"/>
        <dbReference type="ChEBI" id="CHEBI:33019"/>
        <dbReference type="ChEBI" id="CHEBI:37563"/>
        <dbReference type="ChEBI" id="CHEBI:58332"/>
        <dbReference type="ChEBI" id="CHEBI:58608"/>
        <dbReference type="EC" id="2.7.7.41"/>
    </reaction>
</comment>
<evidence type="ECO:0000256" key="22">
    <source>
        <dbReference type="ARBA" id="ARBA00032743"/>
    </source>
</evidence>
<comment type="similarity">
    <text evidence="5">Belongs to the CDS family.</text>
</comment>
<evidence type="ECO:0000256" key="2">
    <source>
        <dbReference type="ARBA" id="ARBA00004651"/>
    </source>
</evidence>
<evidence type="ECO:0000256" key="9">
    <source>
        <dbReference type="ARBA" id="ARBA00022516"/>
    </source>
</evidence>
<keyword evidence="17" id="KW-1208">Phospholipid metabolism</keyword>
<feature type="transmembrane region" description="Helical" evidence="24">
    <location>
        <begin position="133"/>
        <end position="155"/>
    </location>
</feature>
<evidence type="ECO:0000313" key="25">
    <source>
        <dbReference type="EMBL" id="MBC8569713.1"/>
    </source>
</evidence>
<reference evidence="25" key="1">
    <citation type="submission" date="2020-08" db="EMBL/GenBank/DDBJ databases">
        <title>Genome public.</title>
        <authorList>
            <person name="Liu C."/>
            <person name="Sun Q."/>
        </authorList>
    </citation>
    <scope>NUCLEOTIDE SEQUENCE</scope>
    <source>
        <strain evidence="25">NSJ-54</strain>
    </source>
</reference>
<evidence type="ECO:0000256" key="15">
    <source>
        <dbReference type="ARBA" id="ARBA00023136"/>
    </source>
</evidence>
<evidence type="ECO:0000256" key="16">
    <source>
        <dbReference type="ARBA" id="ARBA00023209"/>
    </source>
</evidence>
<feature type="transmembrane region" description="Helical" evidence="24">
    <location>
        <begin position="12"/>
        <end position="34"/>
    </location>
</feature>
<dbReference type="Proteomes" id="UP000660861">
    <property type="component" value="Unassembled WGS sequence"/>
</dbReference>
<keyword evidence="15 24" id="KW-0472">Membrane</keyword>
<name>A0A926E9K2_9FIRM</name>
<evidence type="ECO:0000256" key="4">
    <source>
        <dbReference type="ARBA" id="ARBA00005189"/>
    </source>
</evidence>
<comment type="caution">
    <text evidence="25">The sequence shown here is derived from an EMBL/GenBank/DDBJ whole genome shotgun (WGS) entry which is preliminary data.</text>
</comment>
<dbReference type="EMBL" id="JACRTC010000001">
    <property type="protein sequence ID" value="MBC8569713.1"/>
    <property type="molecule type" value="Genomic_DNA"/>
</dbReference>
<gene>
    <name evidence="25" type="ORF">H8709_02595</name>
</gene>
<keyword evidence="11 24" id="KW-0812">Transmembrane</keyword>
<keyword evidence="10" id="KW-0808">Transferase</keyword>
<dbReference type="Pfam" id="PF01148">
    <property type="entry name" value="CTP_transf_1"/>
    <property type="match status" value="1"/>
</dbReference>
<dbReference type="RefSeq" id="WP_262396808.1">
    <property type="nucleotide sequence ID" value="NZ_JACRTC010000001.1"/>
</dbReference>
<evidence type="ECO:0000256" key="14">
    <source>
        <dbReference type="ARBA" id="ARBA00023098"/>
    </source>
</evidence>
<protein>
    <recommendedName>
        <fullName evidence="7">Phosphatidate cytidylyltransferase</fullName>
        <ecNumber evidence="6">2.7.7.41</ecNumber>
    </recommendedName>
    <alternativeName>
        <fullName evidence="20">CDP-DAG synthase</fullName>
    </alternativeName>
    <alternativeName>
        <fullName evidence="22">CDP-DG synthase</fullName>
    </alternativeName>
    <alternativeName>
        <fullName evidence="18">CDP-diacylglycerol synthase</fullName>
    </alternativeName>
    <alternativeName>
        <fullName evidence="21">CDP-diglyceride pyrophosphorylase</fullName>
    </alternativeName>
    <alternativeName>
        <fullName evidence="23">CDP-diglyceride synthase</fullName>
    </alternativeName>
    <alternativeName>
        <fullName evidence="19">CTP:phosphatidate cytidylyltransferase</fullName>
    </alternativeName>
</protein>
<evidence type="ECO:0000256" key="5">
    <source>
        <dbReference type="ARBA" id="ARBA00010185"/>
    </source>
</evidence>
<keyword evidence="16" id="KW-0594">Phospholipid biosynthesis</keyword>
<keyword evidence="8" id="KW-1003">Cell membrane</keyword>
<feature type="transmembrane region" description="Helical" evidence="24">
    <location>
        <begin position="70"/>
        <end position="92"/>
    </location>
</feature>
<feature type="transmembrane region" description="Helical" evidence="24">
    <location>
        <begin position="209"/>
        <end position="228"/>
    </location>
</feature>
<keyword evidence="12 25" id="KW-0548">Nucleotidyltransferase</keyword>
<feature type="transmembrane region" description="Helical" evidence="24">
    <location>
        <begin position="261"/>
        <end position="280"/>
    </location>
</feature>
<evidence type="ECO:0000313" key="26">
    <source>
        <dbReference type="Proteomes" id="UP000660861"/>
    </source>
</evidence>
<evidence type="ECO:0000256" key="8">
    <source>
        <dbReference type="ARBA" id="ARBA00022475"/>
    </source>
</evidence>
<evidence type="ECO:0000256" key="21">
    <source>
        <dbReference type="ARBA" id="ARBA00032396"/>
    </source>
</evidence>
<evidence type="ECO:0000256" key="10">
    <source>
        <dbReference type="ARBA" id="ARBA00022679"/>
    </source>
</evidence>
<evidence type="ECO:0000256" key="20">
    <source>
        <dbReference type="ARBA" id="ARBA00032253"/>
    </source>
</evidence>
<comment type="pathway">
    <text evidence="4">Lipid metabolism.</text>
</comment>
<organism evidence="25 26">
    <name type="scientific">Zongyangia hominis</name>
    <dbReference type="NCBI Taxonomy" id="2763677"/>
    <lineage>
        <taxon>Bacteria</taxon>
        <taxon>Bacillati</taxon>
        <taxon>Bacillota</taxon>
        <taxon>Clostridia</taxon>
        <taxon>Eubacteriales</taxon>
        <taxon>Oscillospiraceae</taxon>
        <taxon>Zongyangia</taxon>
    </lineage>
</organism>
<dbReference type="GO" id="GO:0005886">
    <property type="term" value="C:plasma membrane"/>
    <property type="evidence" value="ECO:0007669"/>
    <property type="project" value="UniProtKB-SubCell"/>
</dbReference>
<evidence type="ECO:0000256" key="13">
    <source>
        <dbReference type="ARBA" id="ARBA00022989"/>
    </source>
</evidence>